<keyword evidence="3" id="KW-1185">Reference proteome</keyword>
<feature type="compositionally biased region" description="Pro residues" evidence="1">
    <location>
        <begin position="108"/>
        <end position="119"/>
    </location>
</feature>
<accession>A0ABN6CGW1</accession>
<name>A0ABN6CGW1_9ACTN</name>
<evidence type="ECO:0000313" key="2">
    <source>
        <dbReference type="EMBL" id="BCJ43293.1"/>
    </source>
</evidence>
<reference evidence="2 3" key="1">
    <citation type="submission" date="2020-08" db="EMBL/GenBank/DDBJ databases">
        <title>Whole genome shotgun sequence of Actinoplanes ianthinogenes NBRC 13996.</title>
        <authorList>
            <person name="Komaki H."/>
            <person name="Tamura T."/>
        </authorList>
    </citation>
    <scope>NUCLEOTIDE SEQUENCE [LARGE SCALE GENOMIC DNA]</scope>
    <source>
        <strain evidence="2 3">NBRC 13996</strain>
    </source>
</reference>
<dbReference type="EMBL" id="AP023356">
    <property type="protein sequence ID" value="BCJ43293.1"/>
    <property type="molecule type" value="Genomic_DNA"/>
</dbReference>
<dbReference type="Proteomes" id="UP000676967">
    <property type="component" value="Chromosome"/>
</dbReference>
<protein>
    <submittedName>
        <fullName evidence="2">Uncharacterized protein</fullName>
    </submittedName>
</protein>
<proteinExistence type="predicted"/>
<evidence type="ECO:0000313" key="3">
    <source>
        <dbReference type="Proteomes" id="UP000676967"/>
    </source>
</evidence>
<dbReference type="RefSeq" id="WP_189332283.1">
    <property type="nucleotide sequence ID" value="NZ_AP023356.1"/>
</dbReference>
<feature type="region of interest" description="Disordered" evidence="1">
    <location>
        <begin position="105"/>
        <end position="126"/>
    </location>
</feature>
<evidence type="ECO:0000256" key="1">
    <source>
        <dbReference type="SAM" id="MobiDB-lite"/>
    </source>
</evidence>
<organism evidence="2 3">
    <name type="scientific">Actinoplanes ianthinogenes</name>
    <dbReference type="NCBI Taxonomy" id="122358"/>
    <lineage>
        <taxon>Bacteria</taxon>
        <taxon>Bacillati</taxon>
        <taxon>Actinomycetota</taxon>
        <taxon>Actinomycetes</taxon>
        <taxon>Micromonosporales</taxon>
        <taxon>Micromonosporaceae</taxon>
        <taxon>Actinoplanes</taxon>
    </lineage>
</organism>
<gene>
    <name evidence="2" type="ORF">Aiant_39500</name>
</gene>
<sequence length="126" mass="13867">MVQVSISPDGDDLGVMQVILEGGTWVLQVLARPEELVTLRSIREADWAARRALRVGTVFGVSVFWAFKDDIVTALVGQDDETWQIAMTMPVEAVDRLAAMAVDHLPGPEQPEPDPPLPYPGQLEIF</sequence>